<dbReference type="Ensembl" id="ENSUMAT00000031452.1">
    <property type="protein sequence ID" value="ENSUMAP00000026571.1"/>
    <property type="gene ID" value="ENSUMAG00000019337.1"/>
</dbReference>
<dbReference type="GO" id="GO:0016020">
    <property type="term" value="C:membrane"/>
    <property type="evidence" value="ECO:0007669"/>
    <property type="project" value="UniProtKB-SubCell"/>
</dbReference>
<dbReference type="Pfam" id="PF00146">
    <property type="entry name" value="NADHdh"/>
    <property type="match status" value="1"/>
</dbReference>
<accession>A0A452UZI2</accession>
<keyword evidence="4 5" id="KW-0472">Membrane</keyword>
<evidence type="ECO:0000256" key="5">
    <source>
        <dbReference type="SAM" id="Phobius"/>
    </source>
</evidence>
<sequence>MTKSELISGFNTDYVAGPLALFFLVENAVIINIFTTVLFLGFLTSSLVLCIISLTFTTKLTHTSKTDAQVETV</sequence>
<feature type="transmembrane region" description="Helical" evidence="5">
    <location>
        <begin position="29"/>
        <end position="56"/>
    </location>
</feature>
<evidence type="ECO:0000256" key="4">
    <source>
        <dbReference type="ARBA" id="ARBA00023136"/>
    </source>
</evidence>
<protein>
    <submittedName>
        <fullName evidence="6">Uncharacterized protein</fullName>
    </submittedName>
</protein>
<evidence type="ECO:0000256" key="1">
    <source>
        <dbReference type="ARBA" id="ARBA00004141"/>
    </source>
</evidence>
<keyword evidence="2 5" id="KW-0812">Transmembrane</keyword>
<comment type="subcellular location">
    <subcellularLocation>
        <location evidence="1">Membrane</location>
        <topology evidence="1">Multi-pass membrane protein</topology>
    </subcellularLocation>
</comment>
<keyword evidence="3 5" id="KW-1133">Transmembrane helix</keyword>
<reference evidence="6" key="1">
    <citation type="submission" date="2019-03" db="UniProtKB">
        <authorList>
            <consortium name="Ensembl"/>
        </authorList>
    </citation>
    <scope>IDENTIFICATION</scope>
</reference>
<dbReference type="AlphaFoldDB" id="A0A452UZI2"/>
<evidence type="ECO:0000256" key="2">
    <source>
        <dbReference type="ARBA" id="ARBA00022692"/>
    </source>
</evidence>
<dbReference type="InterPro" id="IPR001694">
    <property type="entry name" value="NADH_UbQ_OxRdtase_su1/FPO"/>
</dbReference>
<name>A0A452UZI2_URSMA</name>
<proteinExistence type="predicted"/>
<evidence type="ECO:0000256" key="3">
    <source>
        <dbReference type="ARBA" id="ARBA00022989"/>
    </source>
</evidence>
<evidence type="ECO:0000313" key="6">
    <source>
        <dbReference type="Ensembl" id="ENSUMAP00000026571"/>
    </source>
</evidence>
<organism evidence="6">
    <name type="scientific">Ursus maritimus</name>
    <name type="common">Polar bear</name>
    <name type="synonym">Thalarctos maritimus</name>
    <dbReference type="NCBI Taxonomy" id="29073"/>
    <lineage>
        <taxon>Eukaryota</taxon>
        <taxon>Metazoa</taxon>
        <taxon>Chordata</taxon>
        <taxon>Craniata</taxon>
        <taxon>Vertebrata</taxon>
        <taxon>Euteleostomi</taxon>
        <taxon>Mammalia</taxon>
        <taxon>Eutheria</taxon>
        <taxon>Laurasiatheria</taxon>
        <taxon>Carnivora</taxon>
        <taxon>Caniformia</taxon>
        <taxon>Ursidae</taxon>
        <taxon>Ursus</taxon>
    </lineage>
</organism>